<reference evidence="1 2" key="1">
    <citation type="submission" date="2013-04" db="EMBL/GenBank/DDBJ databases">
        <title>The Genome Sequence of Bacteroides massiliensis DSM 17679.</title>
        <authorList>
            <consortium name="The Broad Institute Genomics Platform"/>
            <person name="Earl A."/>
            <person name="Ward D."/>
            <person name="Feldgarden M."/>
            <person name="Gevers D."/>
            <person name="Martens E."/>
            <person name="Fenner L."/>
            <person name="Roux V."/>
            <person name="Mallet M.N."/>
            <person name="Raoult D."/>
            <person name="Walker B."/>
            <person name="Young S."/>
            <person name="Zeng Q."/>
            <person name="Gargeya S."/>
            <person name="Fitzgerald M."/>
            <person name="Haas B."/>
            <person name="Abouelleil A."/>
            <person name="Allen A.W."/>
            <person name="Alvarado L."/>
            <person name="Arachchi H.M."/>
            <person name="Berlin A.M."/>
            <person name="Chapman S.B."/>
            <person name="Gainer-Dewar J."/>
            <person name="Goldberg J."/>
            <person name="Griggs A."/>
            <person name="Gujja S."/>
            <person name="Hansen M."/>
            <person name="Howarth C."/>
            <person name="Imamovic A."/>
            <person name="Ireland A."/>
            <person name="Larimer J."/>
            <person name="McCowan C."/>
            <person name="Murphy C."/>
            <person name="Pearson M."/>
            <person name="Poon T.W."/>
            <person name="Priest M."/>
            <person name="Roberts A."/>
            <person name="Saif S."/>
            <person name="Shea T."/>
            <person name="Sisk P."/>
            <person name="Sykes S."/>
            <person name="Wortman J."/>
            <person name="Nusbaum C."/>
            <person name="Birren B."/>
        </authorList>
    </citation>
    <scope>NUCLEOTIDE SEQUENCE [LARGE SCALE GENOMIC DNA]</scope>
    <source>
        <strain evidence="2">B84634 / Timone 84634 / DSM 17679 / JCM 13223</strain>
    </source>
</reference>
<proteinExistence type="predicted"/>
<comment type="caution">
    <text evidence="1">The sequence shown here is derived from an EMBL/GenBank/DDBJ whole genome shotgun (WGS) entry which is preliminary data.</text>
</comment>
<dbReference type="EMBL" id="AQHY01000028">
    <property type="protein sequence ID" value="EOA54091.1"/>
    <property type="molecule type" value="Genomic_DNA"/>
</dbReference>
<dbReference type="Proteomes" id="UP000017831">
    <property type="component" value="Unassembled WGS sequence"/>
</dbReference>
<keyword evidence="2" id="KW-1185">Reference proteome</keyword>
<sequence length="66" mass="7486">MFLRNIKVFFENIKVFFAAWECVKTKPCYPIVSCRGEVRSPENSLLCVFGQANPAPTHETTALSTF</sequence>
<accession>U6REC7</accession>
<evidence type="ECO:0000313" key="2">
    <source>
        <dbReference type="Proteomes" id="UP000017831"/>
    </source>
</evidence>
<evidence type="ECO:0000313" key="1">
    <source>
        <dbReference type="EMBL" id="EOA54091.1"/>
    </source>
</evidence>
<dbReference type="HOGENOM" id="CLU_2822132_0_0_10"/>
<name>U6REC7_9BACT</name>
<dbReference type="AlphaFoldDB" id="U6REC7"/>
<gene>
    <name evidence="1" type="ORF">HMPREF1534_02565</name>
</gene>
<protein>
    <submittedName>
        <fullName evidence="1">Uncharacterized protein</fullName>
    </submittedName>
</protein>
<organism evidence="1 2">
    <name type="scientific">Phocaeicola massiliensis B84634 = Timone 84634 = DSM 17679 = JCM 13223</name>
    <dbReference type="NCBI Taxonomy" id="1121098"/>
    <lineage>
        <taxon>Bacteria</taxon>
        <taxon>Pseudomonadati</taxon>
        <taxon>Bacteroidota</taxon>
        <taxon>Bacteroidia</taxon>
        <taxon>Bacteroidales</taxon>
        <taxon>Bacteroidaceae</taxon>
        <taxon>Phocaeicola</taxon>
    </lineage>
</organism>